<dbReference type="EMBL" id="LS483254">
    <property type="protein sequence ID" value="SQD93111.1"/>
    <property type="molecule type" value="Genomic_DNA"/>
</dbReference>
<dbReference type="InterPro" id="IPR051796">
    <property type="entry name" value="ISF_SsuE-like"/>
</dbReference>
<dbReference type="SUPFAM" id="SSF52218">
    <property type="entry name" value="Flavoproteins"/>
    <property type="match status" value="1"/>
</dbReference>
<keyword evidence="5" id="KW-1185">Reference proteome</keyword>
<dbReference type="Pfam" id="PF03358">
    <property type="entry name" value="FMN_red"/>
    <property type="match status" value="1"/>
</dbReference>
<dbReference type="KEGG" id="bana:BARAN1_1087"/>
<dbReference type="GO" id="GO:0016491">
    <property type="term" value="F:oxidoreductase activity"/>
    <property type="evidence" value="ECO:0007669"/>
    <property type="project" value="InterPro"/>
</dbReference>
<evidence type="ECO:0000256" key="1">
    <source>
        <dbReference type="ARBA" id="ARBA00022630"/>
    </source>
</evidence>
<protein>
    <submittedName>
        <fullName evidence="4">NADPH-dependent FMN reductase</fullName>
    </submittedName>
</protein>
<keyword evidence="1" id="KW-0285">Flavoprotein</keyword>
<dbReference type="AlphaFoldDB" id="A0A2X3KKF4"/>
<dbReference type="InterPro" id="IPR029039">
    <property type="entry name" value="Flavoprotein-like_sf"/>
</dbReference>
<organism evidence="4 5">
    <name type="scientific">Candidatus Bipolaricaulis anaerobius</name>
    <dbReference type="NCBI Taxonomy" id="2026885"/>
    <lineage>
        <taxon>Bacteria</taxon>
        <taxon>Candidatus Bipolaricaulota</taxon>
        <taxon>Candidatus Bipolaricaulia</taxon>
        <taxon>Candidatus Bipolaricaulales</taxon>
        <taxon>Candidatus Bipolaricaulaceae</taxon>
        <taxon>Candidatus Bipolaricaulis</taxon>
    </lineage>
</organism>
<feature type="domain" description="NADPH-dependent FMN reductase-like" evidence="3">
    <location>
        <begin position="3"/>
        <end position="165"/>
    </location>
</feature>
<dbReference type="RefSeq" id="WP_231944251.1">
    <property type="nucleotide sequence ID" value="NZ_LS483254.1"/>
</dbReference>
<name>A0A2X3KKF4_9BACT</name>
<evidence type="ECO:0000259" key="3">
    <source>
        <dbReference type="Pfam" id="PF03358"/>
    </source>
</evidence>
<gene>
    <name evidence="4" type="ORF">BARAN1_1087</name>
</gene>
<sequence length="198" mass="21601">MNPKVLALCGSPRPGGNTESYLNAALDVLRNHGMETELVALHDKTIASCRACYQCWHSGQGVCQLTGDDFHDIYAKMVAADVLLVGSPVHYSAVHPDLWSVLVRAGFPGMAGHPHSAPRPFSRKIGGPITVARRAGHNFAFAQLLLWFYINEFIVPGSIYWTVGVARSPGDAALDREGIDTAKRFAENIAWLFGKIRT</sequence>
<dbReference type="InterPro" id="IPR005025">
    <property type="entry name" value="FMN_Rdtase-like_dom"/>
</dbReference>
<evidence type="ECO:0000313" key="5">
    <source>
        <dbReference type="Proteomes" id="UP000249818"/>
    </source>
</evidence>
<dbReference type="Proteomes" id="UP000249818">
    <property type="component" value="Chromosome BARAN1"/>
</dbReference>
<evidence type="ECO:0000256" key="2">
    <source>
        <dbReference type="ARBA" id="ARBA00022643"/>
    </source>
</evidence>
<proteinExistence type="predicted"/>
<dbReference type="PANTHER" id="PTHR43278">
    <property type="entry name" value="NAD(P)H-DEPENDENT FMN-CONTAINING OXIDOREDUCTASE YWQN-RELATED"/>
    <property type="match status" value="1"/>
</dbReference>
<keyword evidence="2" id="KW-0288">FMN</keyword>
<dbReference type="PANTHER" id="PTHR43278:SF4">
    <property type="entry name" value="NAD(P)H-DEPENDENT FMN-CONTAINING OXIDOREDUCTASE YWQN-RELATED"/>
    <property type="match status" value="1"/>
</dbReference>
<dbReference type="Gene3D" id="3.40.50.360">
    <property type="match status" value="1"/>
</dbReference>
<reference evidence="5" key="1">
    <citation type="submission" date="2018-05" db="EMBL/GenBank/DDBJ databases">
        <authorList>
            <person name="Hao L."/>
        </authorList>
    </citation>
    <scope>NUCLEOTIDE SEQUENCE [LARGE SCALE GENOMIC DNA]</scope>
</reference>
<evidence type="ECO:0000313" key="4">
    <source>
        <dbReference type="EMBL" id="SQD93111.1"/>
    </source>
</evidence>
<accession>A0A2X3KKF4</accession>